<accession>A0A427TWC6</accession>
<name>A0A427TWC6_9BACI</name>
<sequence length="143" mass="16206">MKKRILYIGLVVVIFAGLIYTQLGKAHGAEVSIGKSTKFSEEEINDAVSRVKLKFLEFNGCNLTKIWYSEDKSNELAEDYIKYGRGSETGVKAENVMVLLSNFDVDSSGGDGSFEPNSTQTDWKWILVRDHKLDRWKLDGWGY</sequence>
<reference evidence="3" key="1">
    <citation type="submission" date="2018-12" db="EMBL/GenBank/DDBJ databases">
        <title>Bacillus chawlae sp. nov., Bacillus glennii sp. nov., and Bacillus saganii sp. nov. Isolated from the Vehicle Assembly Building at Kennedy Space Center where the Viking Spacecraft were Assembled.</title>
        <authorList>
            <person name="Seuylemezian A."/>
            <person name="Vaishampayan P."/>
        </authorList>
    </citation>
    <scope>NUCLEOTIDE SEQUENCE [LARGE SCALE GENOMIC DNA]</scope>
    <source>
        <strain evidence="3">DSM 13966</strain>
    </source>
</reference>
<proteinExistence type="predicted"/>
<dbReference type="InterPro" id="IPR032256">
    <property type="entry name" value="DUF4829"/>
</dbReference>
<dbReference type="RefSeq" id="WP_125478598.1">
    <property type="nucleotide sequence ID" value="NZ_RSFW01000006.1"/>
</dbReference>
<evidence type="ECO:0000259" key="1">
    <source>
        <dbReference type="Pfam" id="PF16111"/>
    </source>
</evidence>
<dbReference type="AlphaFoldDB" id="A0A427TWC6"/>
<comment type="caution">
    <text evidence="2">The sequence shown here is derived from an EMBL/GenBank/DDBJ whole genome shotgun (WGS) entry which is preliminary data.</text>
</comment>
<dbReference type="EMBL" id="RSFW01000006">
    <property type="protein sequence ID" value="RSD28636.1"/>
    <property type="molecule type" value="Genomic_DNA"/>
</dbReference>
<protein>
    <submittedName>
        <fullName evidence="2">DUF4829 domain-containing protein</fullName>
    </submittedName>
</protein>
<gene>
    <name evidence="2" type="ORF">EJA10_03410</name>
</gene>
<evidence type="ECO:0000313" key="2">
    <source>
        <dbReference type="EMBL" id="RSD28636.1"/>
    </source>
</evidence>
<feature type="domain" description="DUF4829" evidence="1">
    <location>
        <begin position="56"/>
        <end position="142"/>
    </location>
</feature>
<dbReference type="Pfam" id="PF16111">
    <property type="entry name" value="DUF4829"/>
    <property type="match status" value="1"/>
</dbReference>
<dbReference type="Proteomes" id="UP000279911">
    <property type="component" value="Unassembled WGS sequence"/>
</dbReference>
<evidence type="ECO:0000313" key="3">
    <source>
        <dbReference type="Proteomes" id="UP000279911"/>
    </source>
</evidence>
<organism evidence="2 3">
    <name type="scientific">Mesobacillus subterraneus</name>
    <dbReference type="NCBI Taxonomy" id="285983"/>
    <lineage>
        <taxon>Bacteria</taxon>
        <taxon>Bacillati</taxon>
        <taxon>Bacillota</taxon>
        <taxon>Bacilli</taxon>
        <taxon>Bacillales</taxon>
        <taxon>Bacillaceae</taxon>
        <taxon>Mesobacillus</taxon>
    </lineage>
</organism>
<dbReference type="OrthoDB" id="9801008at2"/>